<feature type="non-terminal residue" evidence="1">
    <location>
        <position position="280"/>
    </location>
</feature>
<dbReference type="EMBL" id="BARS01016817">
    <property type="protein sequence ID" value="GAF91075.1"/>
    <property type="molecule type" value="Genomic_DNA"/>
</dbReference>
<organism evidence="1">
    <name type="scientific">marine sediment metagenome</name>
    <dbReference type="NCBI Taxonomy" id="412755"/>
    <lineage>
        <taxon>unclassified sequences</taxon>
        <taxon>metagenomes</taxon>
        <taxon>ecological metagenomes</taxon>
    </lineage>
</organism>
<evidence type="ECO:0000313" key="1">
    <source>
        <dbReference type="EMBL" id="GAF91075.1"/>
    </source>
</evidence>
<sequence length="280" mass="29791">NQTTGTVVVTFANATTGRVILTSVDLGNIQTGSVAAGATNTITLSSLTTPYINIAMYLEPSAGADLELVYPNSMTYDTTNNEVTISFANAGSSTVNFEMYYEYLDLAVNILSVTGTVSTAGTDNEPQLTLWGLNHEDIYTTSIAQEGHVTHIDRYKTIGESRIMCGLGGNIFEAKTASEIGAVVAPTRYINLRSRLNADRTMAPLFQTTGAAIARTQGTVEASDIISNVAIIDSVSYNGSTTYTDYVLTLTGKDILDKDGVADTLANVISITTSLEDYLV</sequence>
<protein>
    <submittedName>
        <fullName evidence="1">Uncharacterized protein</fullName>
    </submittedName>
</protein>
<gene>
    <name evidence="1" type="ORF">S01H1_27594</name>
</gene>
<feature type="non-terminal residue" evidence="1">
    <location>
        <position position="1"/>
    </location>
</feature>
<comment type="caution">
    <text evidence="1">The sequence shown here is derived from an EMBL/GenBank/DDBJ whole genome shotgun (WGS) entry which is preliminary data.</text>
</comment>
<dbReference type="AlphaFoldDB" id="X0URH8"/>
<name>X0URH8_9ZZZZ</name>
<reference evidence="1" key="1">
    <citation type="journal article" date="2014" name="Front. Microbiol.">
        <title>High frequency of phylogenetically diverse reductive dehalogenase-homologous genes in deep subseafloor sedimentary metagenomes.</title>
        <authorList>
            <person name="Kawai M."/>
            <person name="Futagami T."/>
            <person name="Toyoda A."/>
            <person name="Takaki Y."/>
            <person name="Nishi S."/>
            <person name="Hori S."/>
            <person name="Arai W."/>
            <person name="Tsubouchi T."/>
            <person name="Morono Y."/>
            <person name="Uchiyama I."/>
            <person name="Ito T."/>
            <person name="Fujiyama A."/>
            <person name="Inagaki F."/>
            <person name="Takami H."/>
        </authorList>
    </citation>
    <scope>NUCLEOTIDE SEQUENCE</scope>
    <source>
        <strain evidence="1">Expedition CK06-06</strain>
    </source>
</reference>
<accession>X0URH8</accession>
<proteinExistence type="predicted"/>